<name>A0A2W7R7N9_9BACT</name>
<keyword evidence="1" id="KW-0472">Membrane</keyword>
<gene>
    <name evidence="2" type="ORF">LV85_02847</name>
</gene>
<accession>A0A2W7R7N9</accession>
<evidence type="ECO:0000313" key="2">
    <source>
        <dbReference type="EMBL" id="PZX50229.1"/>
    </source>
</evidence>
<comment type="caution">
    <text evidence="2">The sequence shown here is derived from an EMBL/GenBank/DDBJ whole genome shotgun (WGS) entry which is preliminary data.</text>
</comment>
<feature type="transmembrane region" description="Helical" evidence="1">
    <location>
        <begin position="17"/>
        <end position="35"/>
    </location>
</feature>
<dbReference type="Proteomes" id="UP000248882">
    <property type="component" value="Unassembled WGS sequence"/>
</dbReference>
<sequence length="183" mass="20240">MVLVCVTCFDGLMKKKIVLIVPVLAILAIVGYWGFEKLGGNTPIEITLIENSPESLAGITYRGTPGNEALGEVFKKMEAKKGLHPGSQLHTIYEVEPAGKLDTMLVFVGINQMHPIADLEYRSFENSSYLLAKIQSNKWVMASPKTVKEKLQTYALENNLELTGVYIDKIVSDEEVQVIAPIK</sequence>
<dbReference type="AlphaFoldDB" id="A0A2W7R7N9"/>
<organism evidence="2 3">
    <name type="scientific">Algoriphagus chordae</name>
    <dbReference type="NCBI Taxonomy" id="237019"/>
    <lineage>
        <taxon>Bacteria</taxon>
        <taxon>Pseudomonadati</taxon>
        <taxon>Bacteroidota</taxon>
        <taxon>Cytophagia</taxon>
        <taxon>Cytophagales</taxon>
        <taxon>Cyclobacteriaceae</taxon>
        <taxon>Algoriphagus</taxon>
    </lineage>
</organism>
<evidence type="ECO:0000256" key="1">
    <source>
        <dbReference type="SAM" id="Phobius"/>
    </source>
</evidence>
<keyword evidence="3" id="KW-1185">Reference proteome</keyword>
<keyword evidence="1" id="KW-0812">Transmembrane</keyword>
<protein>
    <recommendedName>
        <fullName evidence="4">GyrI-like small molecule binding protein</fullName>
    </recommendedName>
</protein>
<proteinExistence type="predicted"/>
<reference evidence="2 3" key="1">
    <citation type="submission" date="2018-06" db="EMBL/GenBank/DDBJ databases">
        <title>Genomic Encyclopedia of Archaeal and Bacterial Type Strains, Phase II (KMG-II): from individual species to whole genera.</title>
        <authorList>
            <person name="Goeker M."/>
        </authorList>
    </citation>
    <scope>NUCLEOTIDE SEQUENCE [LARGE SCALE GENOMIC DNA]</scope>
    <source>
        <strain evidence="2 3">DSM 19830</strain>
    </source>
</reference>
<evidence type="ECO:0000313" key="3">
    <source>
        <dbReference type="Proteomes" id="UP000248882"/>
    </source>
</evidence>
<dbReference type="EMBL" id="QKZT01000012">
    <property type="protein sequence ID" value="PZX50229.1"/>
    <property type="molecule type" value="Genomic_DNA"/>
</dbReference>
<keyword evidence="1" id="KW-1133">Transmembrane helix</keyword>
<evidence type="ECO:0008006" key="4">
    <source>
        <dbReference type="Google" id="ProtNLM"/>
    </source>
</evidence>